<dbReference type="PANTHER" id="PTHR30203">
    <property type="entry name" value="OUTER MEMBRANE CATION EFFLUX PROTEIN"/>
    <property type="match status" value="1"/>
</dbReference>
<protein>
    <submittedName>
        <fullName evidence="5">TolC family protein</fullName>
    </submittedName>
</protein>
<dbReference type="Gene3D" id="2.20.200.10">
    <property type="entry name" value="Outer membrane efflux proteins (OEP)"/>
    <property type="match status" value="1"/>
</dbReference>
<accession>A0ABX2N0V3</accession>
<proteinExistence type="inferred from homology"/>
<dbReference type="EMBL" id="JABWMH010000002">
    <property type="protein sequence ID" value="NVD27261.1"/>
    <property type="molecule type" value="Genomic_DNA"/>
</dbReference>
<comment type="subcellular location">
    <subcellularLocation>
        <location evidence="2">Cell membrane</location>
        <topology evidence="2">Lipid-anchor</topology>
    </subcellularLocation>
</comment>
<feature type="compositionally biased region" description="Pro residues" evidence="4">
    <location>
        <begin position="124"/>
        <end position="134"/>
    </location>
</feature>
<feature type="coiled-coil region" evidence="3">
    <location>
        <begin position="165"/>
        <end position="203"/>
    </location>
</feature>
<comment type="caution">
    <text evidence="5">The sequence shown here is derived from an EMBL/GenBank/DDBJ whole genome shotgun (WGS) entry which is preliminary data.</text>
</comment>
<dbReference type="Pfam" id="PF02321">
    <property type="entry name" value="OEP"/>
    <property type="match status" value="2"/>
</dbReference>
<evidence type="ECO:0000256" key="4">
    <source>
        <dbReference type="SAM" id="MobiDB-lite"/>
    </source>
</evidence>
<evidence type="ECO:0000256" key="2">
    <source>
        <dbReference type="RuleBase" id="RU362097"/>
    </source>
</evidence>
<dbReference type="SUPFAM" id="SSF56954">
    <property type="entry name" value="Outer membrane efflux proteins (OEP)"/>
    <property type="match status" value="1"/>
</dbReference>
<keyword evidence="2" id="KW-0812">Transmembrane</keyword>
<keyword evidence="2" id="KW-1134">Transmembrane beta strand</keyword>
<gene>
    <name evidence="5" type="ORF">HUO14_05010</name>
</gene>
<dbReference type="Proteomes" id="UP000652427">
    <property type="component" value="Unassembled WGS sequence"/>
</dbReference>
<keyword evidence="6" id="KW-1185">Reference proteome</keyword>
<evidence type="ECO:0000313" key="5">
    <source>
        <dbReference type="EMBL" id="NVD27261.1"/>
    </source>
</evidence>
<reference evidence="5 6" key="1">
    <citation type="submission" date="2020-06" db="EMBL/GenBank/DDBJ databases">
        <authorList>
            <person name="Kim S.-J."/>
            <person name="Park S.-J."/>
        </authorList>
    </citation>
    <scope>NUCLEOTIDE SEQUENCE [LARGE SCALE GENOMIC DNA]</scope>
    <source>
        <strain evidence="5 6">SW-151</strain>
    </source>
</reference>
<keyword evidence="2" id="KW-0472">Membrane</keyword>
<dbReference type="RefSeq" id="WP_100092231.1">
    <property type="nucleotide sequence ID" value="NZ_JABWMH010000002.1"/>
</dbReference>
<organism evidence="5 6">
    <name type="scientific">Parasphingorhabdus flavimaris</name>
    <dbReference type="NCBI Taxonomy" id="266812"/>
    <lineage>
        <taxon>Bacteria</taxon>
        <taxon>Pseudomonadati</taxon>
        <taxon>Pseudomonadota</taxon>
        <taxon>Alphaproteobacteria</taxon>
        <taxon>Sphingomonadales</taxon>
        <taxon>Sphingomonadaceae</taxon>
        <taxon>Parasphingorhabdus</taxon>
    </lineage>
</organism>
<dbReference type="NCBIfam" id="TIGR01845">
    <property type="entry name" value="outer_NodT"/>
    <property type="match status" value="1"/>
</dbReference>
<dbReference type="PROSITE" id="PS51257">
    <property type="entry name" value="PROKAR_LIPOPROTEIN"/>
    <property type="match status" value="1"/>
</dbReference>
<dbReference type="Gene3D" id="1.20.1600.10">
    <property type="entry name" value="Outer membrane efflux proteins (OEP)"/>
    <property type="match status" value="1"/>
</dbReference>
<evidence type="ECO:0000256" key="1">
    <source>
        <dbReference type="ARBA" id="ARBA00007613"/>
    </source>
</evidence>
<keyword evidence="3" id="KW-0175">Coiled coil</keyword>
<keyword evidence="2" id="KW-0732">Signal</keyword>
<evidence type="ECO:0000313" key="6">
    <source>
        <dbReference type="Proteomes" id="UP000652427"/>
    </source>
</evidence>
<keyword evidence="2" id="KW-0564">Palmitate</keyword>
<dbReference type="PANTHER" id="PTHR30203:SF25">
    <property type="entry name" value="OUTER MEMBRANE PROTEIN-RELATED"/>
    <property type="match status" value="1"/>
</dbReference>
<sequence length="485" mass="51365">MIRKSIPFLLIAATLAGCTAGPDYAGPPELAAAGGAGGFIRAGDKVSSTVPELAEWWILLDDPGLDRLIEAALADNPSLEAVGARIAQSRASLAQENAGRLPSLGTQATVVQGRLPGLDIQGGPPLPPGTPGMPPEEEDDTISFYNAGLNANWEIDFGGGTGRRIEAANAQLAAAVANAEDARVQLTADVANAYVNLREAQQRVVRYRLQSELQEQILVLTYQRYQQGTLPLFPVGNANAELELLKSQLAEAEADEAVLLDALAVLTGRAPGAPSLEVAPIGEIPLPPERVAVGDPASLIARRPDIRAAERTLAAATARVGVAEAAKFPKLSFMGILGLGGTSPEDIFDVGEFSAIAIPRLQWNFLDFGRVDASIDRAGAARREAAANYRQTVLAALQDAERALARFAQQRAALAALIQVKRHADKSADLNRQRFESGAISRIDLNRTLREQEKANTDLARGRAALTLAWIAVQKSLGLGWQAPS</sequence>
<name>A0ABX2N0V3_9SPHN</name>
<feature type="coiled-coil region" evidence="3">
    <location>
        <begin position="235"/>
        <end position="262"/>
    </location>
</feature>
<feature type="signal peptide" evidence="2">
    <location>
        <begin position="1"/>
        <end position="25"/>
    </location>
</feature>
<keyword evidence="2" id="KW-0449">Lipoprotein</keyword>
<dbReference type="InterPro" id="IPR010131">
    <property type="entry name" value="MdtP/NodT-like"/>
</dbReference>
<dbReference type="InterPro" id="IPR003423">
    <property type="entry name" value="OMP_efflux"/>
</dbReference>
<feature type="chain" id="PRO_5044950914" evidence="2">
    <location>
        <begin position="26"/>
        <end position="485"/>
    </location>
</feature>
<feature type="region of interest" description="Disordered" evidence="4">
    <location>
        <begin position="116"/>
        <end position="135"/>
    </location>
</feature>
<evidence type="ECO:0000256" key="3">
    <source>
        <dbReference type="SAM" id="Coils"/>
    </source>
</evidence>
<comment type="similarity">
    <text evidence="1 2">Belongs to the outer membrane factor (OMF) (TC 1.B.17) family.</text>
</comment>